<keyword evidence="2" id="KW-1015">Disulfide bond</keyword>
<evidence type="ECO:0000256" key="2">
    <source>
        <dbReference type="ARBA" id="ARBA00023157"/>
    </source>
</evidence>
<proteinExistence type="predicted"/>
<dbReference type="Pfam" id="PF14295">
    <property type="entry name" value="PAN_4"/>
    <property type="match status" value="1"/>
</dbReference>
<organism evidence="4 5">
    <name type="scientific">Daeguia caeni</name>
    <dbReference type="NCBI Taxonomy" id="439612"/>
    <lineage>
        <taxon>Bacteria</taxon>
        <taxon>Pseudomonadati</taxon>
        <taxon>Pseudomonadota</taxon>
        <taxon>Alphaproteobacteria</taxon>
        <taxon>Hyphomicrobiales</taxon>
        <taxon>Brucellaceae</taxon>
        <taxon>Daeguia</taxon>
    </lineage>
</organism>
<dbReference type="SMART" id="SM00223">
    <property type="entry name" value="APPLE"/>
    <property type="match status" value="1"/>
</dbReference>
<evidence type="ECO:0000313" key="5">
    <source>
        <dbReference type="Proteomes" id="UP001596042"/>
    </source>
</evidence>
<feature type="domain" description="Apple" evidence="3">
    <location>
        <begin position="24"/>
        <end position="96"/>
    </location>
</feature>
<dbReference type="InterPro" id="IPR003609">
    <property type="entry name" value="Pan_app"/>
</dbReference>
<dbReference type="CDD" id="cd01100">
    <property type="entry name" value="APPLE_Factor_XI_like"/>
    <property type="match status" value="1"/>
</dbReference>
<dbReference type="Proteomes" id="UP001596042">
    <property type="component" value="Unassembled WGS sequence"/>
</dbReference>
<protein>
    <submittedName>
        <fullName evidence="4">PAN domain-containing protein</fullName>
    </submittedName>
</protein>
<reference evidence="5" key="1">
    <citation type="journal article" date="2019" name="Int. J. Syst. Evol. Microbiol.">
        <title>The Global Catalogue of Microorganisms (GCM) 10K type strain sequencing project: providing services to taxonomists for standard genome sequencing and annotation.</title>
        <authorList>
            <consortium name="The Broad Institute Genomics Platform"/>
            <consortium name="The Broad Institute Genome Sequencing Center for Infectious Disease"/>
            <person name="Wu L."/>
            <person name="Ma J."/>
        </authorList>
    </citation>
    <scope>NUCLEOTIDE SEQUENCE [LARGE SCALE GENOMIC DNA]</scope>
    <source>
        <strain evidence="5">CGMCC 1.15731</strain>
    </source>
</reference>
<dbReference type="Gene3D" id="3.50.4.10">
    <property type="entry name" value="Hepatocyte Growth Factor"/>
    <property type="match status" value="1"/>
</dbReference>
<sequence length="108" mass="11844">MSGRFLSGAELDPEPLTLGTIDPASALFEDIDLPGGDLSRRPLSSAKTPIACRLACIDDHRCIAFTYVKAKKECWLKGTIRTPIFGRGMVTGIKKYETFKPTKIISLN</sequence>
<comment type="caution">
    <text evidence="4">The sequence shown here is derived from an EMBL/GenBank/DDBJ whole genome shotgun (WGS) entry which is preliminary data.</text>
</comment>
<keyword evidence="1" id="KW-0677">Repeat</keyword>
<keyword evidence="5" id="KW-1185">Reference proteome</keyword>
<dbReference type="EMBL" id="JBHSEL010000028">
    <property type="protein sequence ID" value="MFC4624083.1"/>
    <property type="molecule type" value="Genomic_DNA"/>
</dbReference>
<dbReference type="RefSeq" id="WP_374834391.1">
    <property type="nucleotide sequence ID" value="NZ_JBHEEZ010000050.1"/>
</dbReference>
<evidence type="ECO:0000313" key="4">
    <source>
        <dbReference type="EMBL" id="MFC4624083.1"/>
    </source>
</evidence>
<gene>
    <name evidence="4" type="ORF">ACFO1V_02395</name>
</gene>
<name>A0ABV9H0W1_9HYPH</name>
<dbReference type="InterPro" id="IPR000177">
    <property type="entry name" value="Apple"/>
</dbReference>
<accession>A0ABV9H0W1</accession>
<evidence type="ECO:0000259" key="3">
    <source>
        <dbReference type="SMART" id="SM00223"/>
    </source>
</evidence>
<evidence type="ECO:0000256" key="1">
    <source>
        <dbReference type="ARBA" id="ARBA00022737"/>
    </source>
</evidence>